<feature type="compositionally biased region" description="Basic and acidic residues" evidence="5">
    <location>
        <begin position="306"/>
        <end position="318"/>
    </location>
</feature>
<gene>
    <name evidence="7" type="ORF">AVDCRST_MAG76-1356</name>
</gene>
<evidence type="ECO:0000256" key="2">
    <source>
        <dbReference type="ARBA" id="ARBA00006739"/>
    </source>
</evidence>
<protein>
    <recommendedName>
        <fullName evidence="6">Glycosyltransferase 2-like domain-containing protein</fullName>
    </recommendedName>
</protein>
<name>A0A6J4HT03_9ACTN</name>
<keyword evidence="4" id="KW-0808">Transferase</keyword>
<dbReference type="EMBL" id="CADCSZ010000076">
    <property type="protein sequence ID" value="CAA9231930.1"/>
    <property type="molecule type" value="Genomic_DNA"/>
</dbReference>
<evidence type="ECO:0000256" key="1">
    <source>
        <dbReference type="ARBA" id="ARBA00004776"/>
    </source>
</evidence>
<reference evidence="7" key="1">
    <citation type="submission" date="2020-02" db="EMBL/GenBank/DDBJ databases">
        <authorList>
            <person name="Meier V. D."/>
        </authorList>
    </citation>
    <scope>NUCLEOTIDE SEQUENCE</scope>
    <source>
        <strain evidence="7">AVDCRST_MAG76</strain>
    </source>
</reference>
<dbReference type="PANTHER" id="PTHR43179:SF12">
    <property type="entry name" value="GALACTOFURANOSYLTRANSFERASE GLFT2"/>
    <property type="match status" value="1"/>
</dbReference>
<accession>A0A6J4HT03</accession>
<evidence type="ECO:0000313" key="7">
    <source>
        <dbReference type="EMBL" id="CAA9231930.1"/>
    </source>
</evidence>
<feature type="region of interest" description="Disordered" evidence="5">
    <location>
        <begin position="306"/>
        <end position="335"/>
    </location>
</feature>
<dbReference type="CDD" id="cd04186">
    <property type="entry name" value="GT_2_like_c"/>
    <property type="match status" value="1"/>
</dbReference>
<feature type="domain" description="Glycosyltransferase 2-like" evidence="6">
    <location>
        <begin position="28"/>
        <end position="190"/>
    </location>
</feature>
<sequence length="335" mass="36771">MEGGQVDEPEPSAREVDVEVSIVDHENRDMVRTCPRSLRGAFRGLAWRATVIDNLSRDGSLDMLATDFPDVAVIANSVRLGFGANHNQVVRRLVADRSARYLLVLNDDTELEAEAVTRMVRTADRQADLGAVVPTVVDGQGRPAPTRLAYPSARSWLRTDRFDVNEPPDPKGGWLQGSCLLLRVEALREVGGFDERFFLFYEDVDLSARLVQASWGLGTCPEARVVHHGHATVLRPGIAHLTPRQGLRSRYLYFCKHVGPRQAALLSAAGRSVMLARAAKAALTGARTRRPADRERARRLLGLARFDPRKPLAQEAEARAACGDGGSSGPRNGPW</sequence>
<dbReference type="Gene3D" id="3.90.550.10">
    <property type="entry name" value="Spore Coat Polysaccharide Biosynthesis Protein SpsA, Chain A"/>
    <property type="match status" value="1"/>
</dbReference>
<proteinExistence type="inferred from homology"/>
<dbReference type="PANTHER" id="PTHR43179">
    <property type="entry name" value="RHAMNOSYLTRANSFERASE WBBL"/>
    <property type="match status" value="1"/>
</dbReference>
<evidence type="ECO:0000256" key="5">
    <source>
        <dbReference type="SAM" id="MobiDB-lite"/>
    </source>
</evidence>
<evidence type="ECO:0000259" key="6">
    <source>
        <dbReference type="Pfam" id="PF00535"/>
    </source>
</evidence>
<evidence type="ECO:0000256" key="4">
    <source>
        <dbReference type="ARBA" id="ARBA00022679"/>
    </source>
</evidence>
<dbReference type="AlphaFoldDB" id="A0A6J4HT03"/>
<comment type="pathway">
    <text evidence="1">Cell wall biogenesis; cell wall polysaccharide biosynthesis.</text>
</comment>
<dbReference type="InterPro" id="IPR001173">
    <property type="entry name" value="Glyco_trans_2-like"/>
</dbReference>
<organism evidence="7">
    <name type="scientific">uncultured Acidimicrobiales bacterium</name>
    <dbReference type="NCBI Taxonomy" id="310071"/>
    <lineage>
        <taxon>Bacteria</taxon>
        <taxon>Bacillati</taxon>
        <taxon>Actinomycetota</taxon>
        <taxon>Acidimicrobiia</taxon>
        <taxon>Acidimicrobiales</taxon>
        <taxon>environmental samples</taxon>
    </lineage>
</organism>
<keyword evidence="3" id="KW-0328">Glycosyltransferase</keyword>
<dbReference type="GO" id="GO:0016757">
    <property type="term" value="F:glycosyltransferase activity"/>
    <property type="evidence" value="ECO:0007669"/>
    <property type="project" value="UniProtKB-KW"/>
</dbReference>
<dbReference type="InterPro" id="IPR029044">
    <property type="entry name" value="Nucleotide-diphossugar_trans"/>
</dbReference>
<dbReference type="Pfam" id="PF00535">
    <property type="entry name" value="Glycos_transf_2"/>
    <property type="match status" value="1"/>
</dbReference>
<dbReference type="SUPFAM" id="SSF53448">
    <property type="entry name" value="Nucleotide-diphospho-sugar transferases"/>
    <property type="match status" value="1"/>
</dbReference>
<comment type="similarity">
    <text evidence="2">Belongs to the glycosyltransferase 2 family.</text>
</comment>
<evidence type="ECO:0000256" key="3">
    <source>
        <dbReference type="ARBA" id="ARBA00022676"/>
    </source>
</evidence>